<evidence type="ECO:0000256" key="1">
    <source>
        <dbReference type="SAM" id="MobiDB-lite"/>
    </source>
</evidence>
<feature type="region of interest" description="Disordered" evidence="1">
    <location>
        <begin position="674"/>
        <end position="722"/>
    </location>
</feature>
<feature type="compositionally biased region" description="Basic and acidic residues" evidence="1">
    <location>
        <begin position="422"/>
        <end position="437"/>
    </location>
</feature>
<feature type="compositionally biased region" description="Basic and acidic residues" evidence="1">
    <location>
        <begin position="266"/>
        <end position="277"/>
    </location>
</feature>
<dbReference type="EMBL" id="LXTC01000001">
    <property type="protein sequence ID" value="OBA23543.1"/>
    <property type="molecule type" value="Genomic_DNA"/>
</dbReference>
<feature type="compositionally biased region" description="Low complexity" evidence="1">
    <location>
        <begin position="279"/>
        <end position="295"/>
    </location>
</feature>
<feature type="compositionally biased region" description="Pro residues" evidence="1">
    <location>
        <begin position="16"/>
        <end position="35"/>
    </location>
</feature>
<organism evidence="2 3">
    <name type="scientific">Metschnikowia bicuspidata var. bicuspidata NRRL YB-4993</name>
    <dbReference type="NCBI Taxonomy" id="869754"/>
    <lineage>
        <taxon>Eukaryota</taxon>
        <taxon>Fungi</taxon>
        <taxon>Dikarya</taxon>
        <taxon>Ascomycota</taxon>
        <taxon>Saccharomycotina</taxon>
        <taxon>Pichiomycetes</taxon>
        <taxon>Metschnikowiaceae</taxon>
        <taxon>Metschnikowia</taxon>
    </lineage>
</organism>
<proteinExistence type="predicted"/>
<feature type="compositionally biased region" description="Polar residues" evidence="1">
    <location>
        <begin position="303"/>
        <end position="316"/>
    </location>
</feature>
<name>A0A1A0HI77_9ASCO</name>
<accession>A0A1A0HI77</accession>
<feature type="region of interest" description="Disordered" evidence="1">
    <location>
        <begin position="420"/>
        <end position="443"/>
    </location>
</feature>
<dbReference type="OrthoDB" id="4094935at2759"/>
<dbReference type="AlphaFoldDB" id="A0A1A0HI77"/>
<feature type="compositionally biased region" description="Low complexity" evidence="1">
    <location>
        <begin position="540"/>
        <end position="560"/>
    </location>
</feature>
<sequence>MARRTFSHQSSQRPPQLLPQRPPNLPTLLFLPPPMSGRRQPSTAQRRRPSKFRPRFQNPAPLPSMDQFRLDHILATVLPGEAAAVGDALQRTNGNYQQDLRAEVRRALAIEQRIQNKNIRAVRRAHQLAKQWHGRHSQLARLAAPAGGPPARCTNTGLGAEIRTLLAQSQAVSCKAADLMVRLARVGAQVGEATGRGCGPDPAKYPCLSRLMGLRGRGVPGVLAFGTMEGCGGKGGVDGGAGAGGDAFGRARASAGAFGPGAGLGRSERSTDPETFKRSAGPEAEGAAPESSKSSTGPETFERSTNPETSNSSTGRETFKRSMDPEMFERSMDLELFERSTNPDPLDRSMKPATFYRSTNSEPLECSTDPETSIRSSDPEGADPEPLPSLDPESLIHPTDPDAFERFMDANIARYRRQKAGRHADSHSFRLEHDTRPSARPAKNPLRLLSAGQVGLPNLLMKLAPLLGAVDSLKYLFLPRNSAATVLETPQLSLHKKLRIKVAPTLPPPGANAACGCRPTAAPEPHSASDAHSETDPDSEPALGSSSSSDDGSGPDAAPSHISETNGYYQALESRMKLRLKKRRRRLPGGPGRGLDRSPTPRHWPLHRVLQPKQSILKLARSRAAGRNGVLVAGVEAPAAVLAASLDLQYTASPRASFVDERAVLGTILQGPVCPGRAPEAGPGGGGSGQPHVAPSAEEAPLSGHSQESVSQAMGKLKSLMI</sequence>
<comment type="caution">
    <text evidence="2">The sequence shown here is derived from an EMBL/GenBank/DDBJ whole genome shotgun (WGS) entry which is preliminary data.</text>
</comment>
<dbReference type="RefSeq" id="XP_018714024.1">
    <property type="nucleotide sequence ID" value="XM_018853844.1"/>
</dbReference>
<feature type="region of interest" description="Disordered" evidence="1">
    <location>
        <begin position="339"/>
        <end position="401"/>
    </location>
</feature>
<reference evidence="2 3" key="1">
    <citation type="submission" date="2016-05" db="EMBL/GenBank/DDBJ databases">
        <title>Comparative genomics of biotechnologically important yeasts.</title>
        <authorList>
            <consortium name="DOE Joint Genome Institute"/>
            <person name="Riley R."/>
            <person name="Haridas S."/>
            <person name="Wolfe K.H."/>
            <person name="Lopes M.R."/>
            <person name="Hittinger C.T."/>
            <person name="Goker M."/>
            <person name="Salamov A."/>
            <person name="Wisecaver J."/>
            <person name="Long T.M."/>
            <person name="Aerts A.L."/>
            <person name="Barry K."/>
            <person name="Choi C."/>
            <person name="Clum A."/>
            <person name="Coughlan A.Y."/>
            <person name="Deshpande S."/>
            <person name="Douglass A.P."/>
            <person name="Hanson S.J."/>
            <person name="Klenk H.-P."/>
            <person name="LaButti K."/>
            <person name="Lapidus A."/>
            <person name="Lindquist E."/>
            <person name="Lipzen A."/>
            <person name="Meier-kolthoff J.P."/>
            <person name="Ohm R.A."/>
            <person name="Otillar R.P."/>
            <person name="Pangilinan J."/>
            <person name="Peng Y."/>
            <person name="Rokas A."/>
            <person name="Rosa C.A."/>
            <person name="Scheuner C."/>
            <person name="Sibirny A.A."/>
            <person name="Slot J.C."/>
            <person name="Stielow J.B."/>
            <person name="Sun H."/>
            <person name="Kurtzman C.P."/>
            <person name="Blackwell M."/>
            <person name="Grigoriev I.V."/>
            <person name="Jeffries T.W."/>
        </authorList>
    </citation>
    <scope>NUCLEOTIDE SEQUENCE [LARGE SCALE GENOMIC DNA]</scope>
    <source>
        <strain evidence="2 3">NRRL YB-4993</strain>
    </source>
</reference>
<protein>
    <submittedName>
        <fullName evidence="2">Uncharacterized protein</fullName>
    </submittedName>
</protein>
<evidence type="ECO:0000313" key="3">
    <source>
        <dbReference type="Proteomes" id="UP000092555"/>
    </source>
</evidence>
<feature type="region of interest" description="Disordered" evidence="1">
    <location>
        <begin position="1"/>
        <end position="64"/>
    </location>
</feature>
<feature type="compositionally biased region" description="Basic residues" evidence="1">
    <location>
        <begin position="45"/>
        <end position="54"/>
    </location>
</feature>
<dbReference type="STRING" id="869754.A0A1A0HI77"/>
<dbReference type="GeneID" id="30026820"/>
<evidence type="ECO:0000313" key="2">
    <source>
        <dbReference type="EMBL" id="OBA23543.1"/>
    </source>
</evidence>
<gene>
    <name evidence="2" type="ORF">METBIDRAFT_107458</name>
</gene>
<keyword evidence="3" id="KW-1185">Reference proteome</keyword>
<feature type="region of interest" description="Disordered" evidence="1">
    <location>
        <begin position="513"/>
        <end position="566"/>
    </location>
</feature>
<feature type="region of interest" description="Disordered" evidence="1">
    <location>
        <begin position="580"/>
        <end position="604"/>
    </location>
</feature>
<feature type="region of interest" description="Disordered" evidence="1">
    <location>
        <begin position="257"/>
        <end position="325"/>
    </location>
</feature>
<dbReference type="Proteomes" id="UP000092555">
    <property type="component" value="Unassembled WGS sequence"/>
</dbReference>